<dbReference type="FunFam" id="2.30.250.10:FF:000001">
    <property type="entry name" value="Aspartyl aminopeptidase 1"/>
    <property type="match status" value="1"/>
</dbReference>
<evidence type="ECO:0000256" key="3">
    <source>
        <dbReference type="ARBA" id="ARBA00008290"/>
    </source>
</evidence>
<comment type="similarity">
    <text evidence="3 11">Belongs to the peptidase M18 family.</text>
</comment>
<evidence type="ECO:0000256" key="8">
    <source>
        <dbReference type="ARBA" id="ARBA00022801"/>
    </source>
</evidence>
<evidence type="ECO:0000313" key="12">
    <source>
        <dbReference type="EMBL" id="CAE6448940.1"/>
    </source>
</evidence>
<dbReference type="SUPFAM" id="SSF53187">
    <property type="entry name" value="Zn-dependent exopeptidases"/>
    <property type="match status" value="1"/>
</dbReference>
<evidence type="ECO:0000256" key="5">
    <source>
        <dbReference type="ARBA" id="ARBA00022438"/>
    </source>
</evidence>
<dbReference type="EMBL" id="CAJMWY010000839">
    <property type="protein sequence ID" value="CAE6448940.1"/>
    <property type="molecule type" value="Genomic_DNA"/>
</dbReference>
<evidence type="ECO:0000313" key="13">
    <source>
        <dbReference type="Proteomes" id="UP000663861"/>
    </source>
</evidence>
<dbReference type="Pfam" id="PF02127">
    <property type="entry name" value="Peptidase_M18"/>
    <property type="match status" value="2"/>
</dbReference>
<gene>
    <name evidence="12" type="ORF">RDB_LOCUS51844</name>
</gene>
<dbReference type="GO" id="GO:0008270">
    <property type="term" value="F:zinc ion binding"/>
    <property type="evidence" value="ECO:0007669"/>
    <property type="project" value="InterPro"/>
</dbReference>
<organism evidence="12 13">
    <name type="scientific">Rhizoctonia solani</name>
    <dbReference type="NCBI Taxonomy" id="456999"/>
    <lineage>
        <taxon>Eukaryota</taxon>
        <taxon>Fungi</taxon>
        <taxon>Dikarya</taxon>
        <taxon>Basidiomycota</taxon>
        <taxon>Agaricomycotina</taxon>
        <taxon>Agaricomycetes</taxon>
        <taxon>Cantharellales</taxon>
        <taxon>Ceratobasidiaceae</taxon>
        <taxon>Rhizoctonia</taxon>
    </lineage>
</organism>
<dbReference type="GO" id="GO:0004177">
    <property type="term" value="F:aminopeptidase activity"/>
    <property type="evidence" value="ECO:0007669"/>
    <property type="project" value="UniProtKB-KW"/>
</dbReference>
<dbReference type="PRINTS" id="PR00932">
    <property type="entry name" value="AMINO1PTASE"/>
</dbReference>
<dbReference type="EC" id="3.4.11.21" evidence="4"/>
<comment type="cofactor">
    <cofactor evidence="2">
        <name>Zn(2+)</name>
        <dbReference type="ChEBI" id="CHEBI:29105"/>
    </cofactor>
</comment>
<dbReference type="Gene3D" id="3.40.630.10">
    <property type="entry name" value="Zn peptidases"/>
    <property type="match status" value="3"/>
</dbReference>
<accession>A0A8H3B621</accession>
<dbReference type="GO" id="GO:0008237">
    <property type="term" value="F:metallopeptidase activity"/>
    <property type="evidence" value="ECO:0007669"/>
    <property type="project" value="UniProtKB-KW"/>
</dbReference>
<dbReference type="InterPro" id="IPR023358">
    <property type="entry name" value="Peptidase_M18_dom2"/>
</dbReference>
<dbReference type="GO" id="GO:0000324">
    <property type="term" value="C:fungal-type vacuole"/>
    <property type="evidence" value="ECO:0007669"/>
    <property type="project" value="TreeGrafter"/>
</dbReference>
<evidence type="ECO:0000256" key="6">
    <source>
        <dbReference type="ARBA" id="ARBA00022670"/>
    </source>
</evidence>
<dbReference type="GO" id="GO:0006508">
    <property type="term" value="P:proteolysis"/>
    <property type="evidence" value="ECO:0007669"/>
    <property type="project" value="UniProtKB-KW"/>
</dbReference>
<comment type="caution">
    <text evidence="12">The sequence shown here is derived from an EMBL/GenBank/DDBJ whole genome shotgun (WGS) entry which is preliminary data.</text>
</comment>
<comment type="catalytic activity">
    <reaction evidence="1">
        <text>Release of an N-terminal aspartate or glutamate from a peptide, with a preference for aspartate.</text>
        <dbReference type="EC" id="3.4.11.21"/>
    </reaction>
</comment>
<keyword evidence="6 11" id="KW-0645">Protease</keyword>
<sequence length="514" mass="56228">MVQPSIPPAAASFLEFINASPTPFHAVHNASERLEAAGFQRIYEKDNWEKQLKEGGRYFFTRNQSALIAFTIPKGWKEGAGLSIVATHTDSPCLRVRPVSKRAKAGYLQVSVLTHLCLIYLIIHITRRWELRRMVEEFGIAGSIDRDLSLAGRVIVTDKTGTKFTSRLVNLKRPLLRIPTLAIHLDRTVNDNFKFNQETQFIPILGQIASQLNGPPILETSDKNPVIGTTGSNVQTNHHAALIELIAEEISVSPEEIHDFELCLYDVQPSQAGGICNEFIFSPRLDNLMSSFCAVEAMADSVSADRALPLEGNVNVIALFNHEEIGSVSTSGAEIGSVSTSGAESSLLPTLFQRLSPTPAAHAQSIAQSFLVSADMGHAIHPSYVDSHEQVHRPAINGGLVVKTNAKQRYATDATNAKQRYATDAVGTFLIRKLVENRGGRIQEFEVRNDMPCGSTVGPMLSKLGLRTVDVGMAMLSMHSIRETGGTKDVQSYIDAFSSLFEGFTNLDASLKID</sequence>
<dbReference type="AlphaFoldDB" id="A0A8H3B621"/>
<keyword evidence="9 11" id="KW-0862">Zinc</keyword>
<keyword evidence="5 11" id="KW-0031">Aminopeptidase</keyword>
<dbReference type="PANTHER" id="PTHR28570:SF3">
    <property type="entry name" value="ASPARTYL AMINOPEPTIDASE"/>
    <property type="match status" value="1"/>
</dbReference>
<dbReference type="PANTHER" id="PTHR28570">
    <property type="entry name" value="ASPARTYL AMINOPEPTIDASE"/>
    <property type="match status" value="1"/>
</dbReference>
<dbReference type="SUPFAM" id="SSF101821">
    <property type="entry name" value="Aminopeptidase/glucanase lid domain"/>
    <property type="match status" value="1"/>
</dbReference>
<evidence type="ECO:0000256" key="11">
    <source>
        <dbReference type="RuleBase" id="RU004386"/>
    </source>
</evidence>
<keyword evidence="7 11" id="KW-0479">Metal-binding</keyword>
<dbReference type="InterPro" id="IPR001948">
    <property type="entry name" value="Peptidase_M18"/>
</dbReference>
<dbReference type="CDD" id="cd05658">
    <property type="entry name" value="M18_DAP"/>
    <property type="match status" value="1"/>
</dbReference>
<evidence type="ECO:0000256" key="10">
    <source>
        <dbReference type="ARBA" id="ARBA00023049"/>
    </source>
</evidence>
<keyword evidence="8 11" id="KW-0378">Hydrolase</keyword>
<protein>
    <recommendedName>
        <fullName evidence="4">aspartyl aminopeptidase</fullName>
        <ecNumber evidence="4">3.4.11.21</ecNumber>
    </recommendedName>
</protein>
<reference evidence="12" key="1">
    <citation type="submission" date="2021-01" db="EMBL/GenBank/DDBJ databases">
        <authorList>
            <person name="Kaushik A."/>
        </authorList>
    </citation>
    <scope>NUCLEOTIDE SEQUENCE</scope>
    <source>
        <strain evidence="12">AG4-RS23</strain>
    </source>
</reference>
<evidence type="ECO:0000256" key="7">
    <source>
        <dbReference type="ARBA" id="ARBA00022723"/>
    </source>
</evidence>
<name>A0A8H3B621_9AGAM</name>
<evidence type="ECO:0000256" key="9">
    <source>
        <dbReference type="ARBA" id="ARBA00022833"/>
    </source>
</evidence>
<evidence type="ECO:0000256" key="2">
    <source>
        <dbReference type="ARBA" id="ARBA00001947"/>
    </source>
</evidence>
<evidence type="ECO:0000256" key="1">
    <source>
        <dbReference type="ARBA" id="ARBA00001335"/>
    </source>
</evidence>
<dbReference type="Gene3D" id="2.30.250.10">
    <property type="entry name" value="Aminopeptidase i, Domain 2"/>
    <property type="match status" value="1"/>
</dbReference>
<dbReference type="Proteomes" id="UP000663861">
    <property type="component" value="Unassembled WGS sequence"/>
</dbReference>
<evidence type="ECO:0000256" key="4">
    <source>
        <dbReference type="ARBA" id="ARBA00011965"/>
    </source>
</evidence>
<proteinExistence type="inferred from homology"/>
<keyword evidence="10 11" id="KW-0482">Metalloprotease</keyword>